<dbReference type="Gene3D" id="3.10.10.10">
    <property type="entry name" value="HIV Type 1 Reverse Transcriptase, subunit A, domain 1"/>
    <property type="match status" value="1"/>
</dbReference>
<dbReference type="InterPro" id="IPR043128">
    <property type="entry name" value="Rev_trsase/Diguanyl_cyclase"/>
</dbReference>
<dbReference type="InterPro" id="IPR043502">
    <property type="entry name" value="DNA/RNA_pol_sf"/>
</dbReference>
<dbReference type="PANTHER" id="PTHR37984">
    <property type="entry name" value="PROTEIN CBG26694"/>
    <property type="match status" value="1"/>
</dbReference>
<keyword evidence="8" id="KW-0695">RNA-directed DNA polymerase</keyword>
<name>A0A818CU79_9BILA</name>
<keyword evidence="7" id="KW-0378">Hydrolase</keyword>
<dbReference type="InterPro" id="IPR041373">
    <property type="entry name" value="RT_RNaseH"/>
</dbReference>
<dbReference type="EC" id="2.7.7.49" evidence="1"/>
<dbReference type="InterPro" id="IPR000477">
    <property type="entry name" value="RT_dom"/>
</dbReference>
<keyword evidence="2" id="KW-0645">Protease</keyword>
<dbReference type="Proteomes" id="UP000663872">
    <property type="component" value="Unassembled WGS sequence"/>
</dbReference>
<dbReference type="FunFam" id="1.10.340.70:FF:000001">
    <property type="entry name" value="Retrovirus-related Pol polyprotein from transposon gypsy-like Protein"/>
    <property type="match status" value="1"/>
</dbReference>
<feature type="region of interest" description="Disordered" evidence="9">
    <location>
        <begin position="13"/>
        <end position="49"/>
    </location>
</feature>
<dbReference type="PROSITE" id="PS50994">
    <property type="entry name" value="INTEGRASE"/>
    <property type="match status" value="1"/>
</dbReference>
<evidence type="ECO:0000256" key="8">
    <source>
        <dbReference type="ARBA" id="ARBA00022918"/>
    </source>
</evidence>
<organism evidence="12 13">
    <name type="scientific">Rotaria socialis</name>
    <dbReference type="NCBI Taxonomy" id="392032"/>
    <lineage>
        <taxon>Eukaryota</taxon>
        <taxon>Metazoa</taxon>
        <taxon>Spiralia</taxon>
        <taxon>Gnathifera</taxon>
        <taxon>Rotifera</taxon>
        <taxon>Eurotatoria</taxon>
        <taxon>Bdelloidea</taxon>
        <taxon>Philodinida</taxon>
        <taxon>Philodinidae</taxon>
        <taxon>Rotaria</taxon>
    </lineage>
</organism>
<dbReference type="InterPro" id="IPR001969">
    <property type="entry name" value="Aspartic_peptidase_AS"/>
</dbReference>
<dbReference type="FunFam" id="3.30.420.10:FF:000032">
    <property type="entry name" value="Retrovirus-related Pol polyprotein from transposon 297-like Protein"/>
    <property type="match status" value="1"/>
</dbReference>
<dbReference type="Gene3D" id="3.30.70.270">
    <property type="match status" value="2"/>
</dbReference>
<evidence type="ECO:0000256" key="2">
    <source>
        <dbReference type="ARBA" id="ARBA00022670"/>
    </source>
</evidence>
<evidence type="ECO:0000256" key="9">
    <source>
        <dbReference type="SAM" id="MobiDB-lite"/>
    </source>
</evidence>
<evidence type="ECO:0000256" key="3">
    <source>
        <dbReference type="ARBA" id="ARBA00022679"/>
    </source>
</evidence>
<dbReference type="Gene3D" id="3.30.420.10">
    <property type="entry name" value="Ribonuclease H-like superfamily/Ribonuclease H"/>
    <property type="match status" value="1"/>
</dbReference>
<dbReference type="CDD" id="cd00303">
    <property type="entry name" value="retropepsin_like"/>
    <property type="match status" value="1"/>
</dbReference>
<keyword evidence="5" id="KW-0540">Nuclease</keyword>
<dbReference type="Pfam" id="PF00665">
    <property type="entry name" value="rve"/>
    <property type="match status" value="1"/>
</dbReference>
<proteinExistence type="predicted"/>
<dbReference type="Gene3D" id="3.10.20.370">
    <property type="match status" value="1"/>
</dbReference>
<dbReference type="InterPro" id="IPR036397">
    <property type="entry name" value="RNaseH_sf"/>
</dbReference>
<dbReference type="GO" id="GO:0003964">
    <property type="term" value="F:RNA-directed DNA polymerase activity"/>
    <property type="evidence" value="ECO:0007669"/>
    <property type="project" value="UniProtKB-KW"/>
</dbReference>
<keyword evidence="6" id="KW-0255">Endonuclease</keyword>
<dbReference type="GO" id="GO:0004190">
    <property type="term" value="F:aspartic-type endopeptidase activity"/>
    <property type="evidence" value="ECO:0007669"/>
    <property type="project" value="InterPro"/>
</dbReference>
<evidence type="ECO:0000256" key="1">
    <source>
        <dbReference type="ARBA" id="ARBA00012493"/>
    </source>
</evidence>
<dbReference type="Gene3D" id="2.40.70.10">
    <property type="entry name" value="Acid Proteases"/>
    <property type="match status" value="1"/>
</dbReference>
<keyword evidence="4" id="KW-0548">Nucleotidyltransferase</keyword>
<dbReference type="Pfam" id="PF17921">
    <property type="entry name" value="Integrase_H2C2"/>
    <property type="match status" value="1"/>
</dbReference>
<dbReference type="Pfam" id="PF08284">
    <property type="entry name" value="RVP_2"/>
    <property type="match status" value="1"/>
</dbReference>
<feature type="compositionally biased region" description="Polar residues" evidence="9">
    <location>
        <begin position="28"/>
        <end position="49"/>
    </location>
</feature>
<sequence>MLADEIAQAQARAAIQAEARNSRHEARSQSQPTSHYTSSSAQSHNSRSITTMEDHQYSKIIDSIPIFSGHPHENINDWLDIVSLKFDIIGYDPRQKRRFIPQYLVGNALKWHLAHRDELSSWDDYLVSIKSAFPRLITTSRDMNLKLLRDRKQGDTESFIDYYTVVIDLCHKHVADMDDNQIIDWLKAGMKITLYEKLQGEEFDTPQALLLRAQRIELNNAVLDARKDEYIINPTVLSTSSSVRSDHNTRWDQPSNSPISSTQYPTSSYPPLLLPTGSELRVPPLSNPNGPRYSPSPSSDHLLLLQPTWSYFTSLSVSPEVRDGRPSFNIINPSLIIIPTTINGCLVHAMVDTGATHSLIARSTLNYFSHPPIQKTSTTTAVLGDASTTIDVHGFVRLCIFINHIPTFASVFVVDSLGVDFILGMDWCINNDILLRVREQKVIVRHPSHGTTAVHFLDSISIPVRLAQSIQLAPHHEHIVRSFTPLSFASCVSYIPDGVLCRSKKIYIPEALLKINCFHSYILIHNAANTPCTLRKNTILGTVYFFNTNPAPVNITAFPLSLSSLSSKLPLISLSSIQPTSITSISDVDSVLHDLVHHITDDTEKRIFFNILNRHRRIFDISKPTIAKTKLPHVIITADHPPISVRPYYRTIEQRKELQHEVDKLLMDNIVRPSTSPWSSPVILKKKPDGTYRFLVDFRRLNSITRKDAYPQPSAEELIYRLSGHSYFTKLDLRSGYFQIPIVESDKEKTAFVTPDGHYEFNVLAQGLMNAPASFQRVMNNLLATGRWDYVVIYLDDIVIFSHSLEEHKRHVDEILSILDTAHFKVSPPKCTIAANQIEFLGHIITSNTVEPCREKIKVILDIPSPRTLSQANRFLGKIGYYRKFIPDFARIAAPLHKVTNKTRTKRHEFYWHDEQQAAFEQFKTILTTSPLFLHFPDPSVPFILSTDASLTRIAGVLKQNTSSGLKVCYYKSRLLSDIEQRYSATEREALAIYWCLDQLRSYIGGSSVLIETDHQPLSNMHKKHSFRNKRIDNWLLKLQDILPQIIAIKYRRGVDNVGPDFLTRYDPFDSSSIIESPSSYCTDSYDKSSKISVPLPQRNCHSNSSLIDSDWPSGTETWDSIVVSPVITRSKVRAISHLSPTAPLDQSPATVLTDEDSEEYYDALTDMPTPCVSPSTTTLLPSDHNTVDFSFSRIKTEQHSDPDIFSIIKSLQDNPSNPHFVLQDDILFRILSSSDTDPHSRVPVLPKSLISSMLHTYHDHPLSGHFGVHRTLARIRTQFWWPNMRRSVQNYVASCAQCVRHNIVRTKPDGHLKSISPPSAVFQVVHMDFWGPVRTSSSGNRYVIILTDNLSKYVIADALPDCTAKSAAQFLIDKFILFHGVPERLITDNGTHFNNHLLHAITTSMNIAHAFSISYHPQTNGQVERFNATFASQIAKYCDPDRADWDVYLPSIVYAYNTSVHSTTKFTPYQLAFGCCSKSPFDSVSPTITLPPAHTFYPYLQRTRHLLTVQARENILKSQSRWKQRYNENRRNPFYRLDDLVYVQVCAGRAKLDARWLGPCTVIQLSGQQNYLVRDNLTGRTDWYHVSQLHPVVERHSY</sequence>
<feature type="region of interest" description="Disordered" evidence="9">
    <location>
        <begin position="278"/>
        <end position="298"/>
    </location>
</feature>
<dbReference type="GO" id="GO:0006508">
    <property type="term" value="P:proteolysis"/>
    <property type="evidence" value="ECO:0007669"/>
    <property type="project" value="UniProtKB-KW"/>
</dbReference>
<dbReference type="SUPFAM" id="SSF53098">
    <property type="entry name" value="Ribonuclease H-like"/>
    <property type="match status" value="1"/>
</dbReference>
<dbReference type="PROSITE" id="PS50878">
    <property type="entry name" value="RT_POL"/>
    <property type="match status" value="1"/>
</dbReference>
<feature type="compositionally biased region" description="Low complexity" evidence="9">
    <location>
        <begin position="257"/>
        <end position="266"/>
    </location>
</feature>
<dbReference type="InterPro" id="IPR012337">
    <property type="entry name" value="RNaseH-like_sf"/>
</dbReference>
<evidence type="ECO:0000259" key="11">
    <source>
        <dbReference type="PROSITE" id="PS50994"/>
    </source>
</evidence>
<evidence type="ECO:0000256" key="7">
    <source>
        <dbReference type="ARBA" id="ARBA00022801"/>
    </source>
</evidence>
<dbReference type="Gene3D" id="1.10.340.70">
    <property type="match status" value="1"/>
</dbReference>
<gene>
    <name evidence="12" type="ORF">GRG538_LOCUS13146</name>
</gene>
<feature type="domain" description="Reverse transcriptase" evidence="10">
    <location>
        <begin position="666"/>
        <end position="845"/>
    </location>
</feature>
<evidence type="ECO:0000313" key="13">
    <source>
        <dbReference type="Proteomes" id="UP000663872"/>
    </source>
</evidence>
<dbReference type="GO" id="GO:0015074">
    <property type="term" value="P:DNA integration"/>
    <property type="evidence" value="ECO:0007669"/>
    <property type="project" value="UniProtKB-KW"/>
</dbReference>
<dbReference type="PROSITE" id="PS00141">
    <property type="entry name" value="ASP_PROTEASE"/>
    <property type="match status" value="1"/>
</dbReference>
<dbReference type="FunFam" id="3.30.70.270:FF:000020">
    <property type="entry name" value="Transposon Tf2-6 polyprotein-like Protein"/>
    <property type="match status" value="1"/>
</dbReference>
<feature type="region of interest" description="Disordered" evidence="9">
    <location>
        <begin position="240"/>
        <end position="266"/>
    </location>
</feature>
<dbReference type="CDD" id="cd09274">
    <property type="entry name" value="RNase_HI_RT_Ty3"/>
    <property type="match status" value="1"/>
</dbReference>
<dbReference type="Pfam" id="PF00078">
    <property type="entry name" value="RVT_1"/>
    <property type="match status" value="1"/>
</dbReference>
<dbReference type="GO" id="GO:0004519">
    <property type="term" value="F:endonuclease activity"/>
    <property type="evidence" value="ECO:0007669"/>
    <property type="project" value="UniProtKB-KW"/>
</dbReference>
<dbReference type="Pfam" id="PF17917">
    <property type="entry name" value="RT_RNaseH"/>
    <property type="match status" value="1"/>
</dbReference>
<dbReference type="CDD" id="cd01647">
    <property type="entry name" value="RT_LTR"/>
    <property type="match status" value="1"/>
</dbReference>
<feature type="domain" description="Integrase catalytic" evidence="11">
    <location>
        <begin position="1314"/>
        <end position="1477"/>
    </location>
</feature>
<reference evidence="12" key="1">
    <citation type="submission" date="2021-02" db="EMBL/GenBank/DDBJ databases">
        <authorList>
            <person name="Nowell W R."/>
        </authorList>
    </citation>
    <scope>NUCLEOTIDE SEQUENCE</scope>
</reference>
<comment type="caution">
    <text evidence="12">The sequence shown here is derived from an EMBL/GenBank/DDBJ whole genome shotgun (WGS) entry which is preliminary data.</text>
</comment>
<accession>A0A818CU79</accession>
<dbReference type="SUPFAM" id="SSF56672">
    <property type="entry name" value="DNA/RNA polymerases"/>
    <property type="match status" value="1"/>
</dbReference>
<dbReference type="InterPro" id="IPR041588">
    <property type="entry name" value="Integrase_H2C2"/>
</dbReference>
<dbReference type="InterPro" id="IPR050951">
    <property type="entry name" value="Retrovirus_Pol_polyprotein"/>
</dbReference>
<evidence type="ECO:0000259" key="10">
    <source>
        <dbReference type="PROSITE" id="PS50878"/>
    </source>
</evidence>
<dbReference type="EMBL" id="CAJNYT010001932">
    <property type="protein sequence ID" value="CAF3436932.1"/>
    <property type="molecule type" value="Genomic_DNA"/>
</dbReference>
<dbReference type="PANTHER" id="PTHR37984:SF5">
    <property type="entry name" value="PROTEIN NYNRIN-LIKE"/>
    <property type="match status" value="1"/>
</dbReference>
<dbReference type="InterPro" id="IPR001584">
    <property type="entry name" value="Integrase_cat-core"/>
</dbReference>
<evidence type="ECO:0000256" key="4">
    <source>
        <dbReference type="ARBA" id="ARBA00022695"/>
    </source>
</evidence>
<protein>
    <recommendedName>
        <fullName evidence="1">RNA-directed DNA polymerase</fullName>
        <ecNumber evidence="1">2.7.7.49</ecNumber>
    </recommendedName>
</protein>
<dbReference type="FunFam" id="3.10.10.10:FF:000007">
    <property type="entry name" value="Retrovirus-related Pol polyprotein from transposon 17.6-like Protein"/>
    <property type="match status" value="1"/>
</dbReference>
<evidence type="ECO:0000256" key="6">
    <source>
        <dbReference type="ARBA" id="ARBA00022759"/>
    </source>
</evidence>
<dbReference type="GO" id="GO:0003723">
    <property type="term" value="F:RNA binding"/>
    <property type="evidence" value="ECO:0007669"/>
    <property type="project" value="UniProtKB-KW"/>
</dbReference>
<dbReference type="InterPro" id="IPR021109">
    <property type="entry name" value="Peptidase_aspartic_dom_sf"/>
</dbReference>
<dbReference type="SUPFAM" id="SSF50630">
    <property type="entry name" value="Acid proteases"/>
    <property type="match status" value="1"/>
</dbReference>
<evidence type="ECO:0000256" key="5">
    <source>
        <dbReference type="ARBA" id="ARBA00022722"/>
    </source>
</evidence>
<keyword evidence="3" id="KW-0808">Transferase</keyword>
<evidence type="ECO:0000313" key="12">
    <source>
        <dbReference type="EMBL" id="CAF3436932.1"/>
    </source>
</evidence>